<accession>A0A173LKT1</accession>
<dbReference type="GO" id="GO:0006402">
    <property type="term" value="P:mRNA catabolic process"/>
    <property type="evidence" value="ECO:0007669"/>
    <property type="project" value="TreeGrafter"/>
</dbReference>
<keyword evidence="3" id="KW-0378">Hydrolase</keyword>
<organism evidence="3 4">
    <name type="scientific">Dietzia timorensis</name>
    <dbReference type="NCBI Taxonomy" id="499555"/>
    <lineage>
        <taxon>Bacteria</taxon>
        <taxon>Bacillati</taxon>
        <taxon>Actinomycetota</taxon>
        <taxon>Actinomycetes</taxon>
        <taxon>Mycobacteriales</taxon>
        <taxon>Dietziaceae</taxon>
        <taxon>Dietzia</taxon>
    </lineage>
</organism>
<proteinExistence type="predicted"/>
<dbReference type="GO" id="GO:0003723">
    <property type="term" value="F:RNA binding"/>
    <property type="evidence" value="ECO:0007669"/>
    <property type="project" value="InterPro"/>
</dbReference>
<dbReference type="OrthoDB" id="5800376at2"/>
<evidence type="ECO:0000313" key="3">
    <source>
        <dbReference type="EMBL" id="ANI92081.1"/>
    </source>
</evidence>
<dbReference type="STRING" id="499555.BJL86_1299"/>
<dbReference type="PANTHER" id="PTHR23355">
    <property type="entry name" value="RIBONUCLEASE"/>
    <property type="match status" value="1"/>
</dbReference>
<dbReference type="SUPFAM" id="SSF50249">
    <property type="entry name" value="Nucleic acid-binding proteins"/>
    <property type="match status" value="1"/>
</dbReference>
<dbReference type="GO" id="GO:0004527">
    <property type="term" value="F:exonuclease activity"/>
    <property type="evidence" value="ECO:0007669"/>
    <property type="project" value="UniProtKB-KW"/>
</dbReference>
<reference evidence="3 4" key="1">
    <citation type="submission" date="2016-06" db="EMBL/GenBank/DDBJ databases">
        <title>Complete genome sequence of a saline-alkali tolerant type strain Dietzia timorensis ID05-A0528T.</title>
        <authorList>
            <person name="Wu X."/>
        </authorList>
    </citation>
    <scope>NUCLEOTIDE SEQUENCE [LARGE SCALE GENOMIC DNA]</scope>
    <source>
        <strain evidence="3 4">ID05-A0528</strain>
    </source>
</reference>
<dbReference type="GO" id="GO:0004540">
    <property type="term" value="F:RNA nuclease activity"/>
    <property type="evidence" value="ECO:0007669"/>
    <property type="project" value="InterPro"/>
</dbReference>
<keyword evidence="3" id="KW-0540">Nuclease</keyword>
<dbReference type="Proteomes" id="UP000186104">
    <property type="component" value="Chromosome"/>
</dbReference>
<evidence type="ECO:0000313" key="4">
    <source>
        <dbReference type="Proteomes" id="UP000186104"/>
    </source>
</evidence>
<dbReference type="Pfam" id="PF00773">
    <property type="entry name" value="RNB"/>
    <property type="match status" value="1"/>
</dbReference>
<dbReference type="InterPro" id="IPR040596">
    <property type="entry name" value="RNase_II_C_S1"/>
</dbReference>
<dbReference type="KEGG" id="dtm:BJL86_1299"/>
<keyword evidence="3" id="KW-0269">Exonuclease</keyword>
<gene>
    <name evidence="3" type="ORF">BJL86_1299</name>
</gene>
<dbReference type="PANTHER" id="PTHR23355:SF9">
    <property type="entry name" value="DIS3-LIKE EXONUCLEASE 2"/>
    <property type="match status" value="1"/>
</dbReference>
<dbReference type="AlphaFoldDB" id="A0A173LKT1"/>
<protein>
    <submittedName>
        <fullName evidence="3">Exosome complex exonuclease dis3</fullName>
    </submittedName>
</protein>
<sequence>MWMTSRDLDFAPIRTEFELPPSGDDAFPSDVRAEAVAARDLFAGERTDFSDLALVTIDPPGSMDLDQAVRIEARSGGWVVYYAIADVGALVPPGGAMEAESLRRGQTIYLPDGSVPLHPRELSEAAGSLLPGEARAAVLWRVEIDEEARVLSTDVQRATVRSRERFTYAEVQAAADEGTLAEPIAELPAAGRALRAAGVRAGAVNLRIPAQDIEGGAGHWELRIEQRTEADEWNAQISLLVGRCAAAIMLDGKCGVLRTLPPADEETLTNLRRTAAALQLEWPQEQSLGEFLDSVDVNNSRGLAMMRASTAALRGADYAAFDGQNPKERDHAGIGGPYAHVTAPLRRLVDRFATEICLALTAGTEVPGWVRGAMETLPEVMNSSSRTASSVDRACVDLAEAVALEEFVGAPLAVYVLRSSTEPKTPEAKERPGEVFLAQPPVFAPCTGPVSEGMTATVFVAVADRDTRRVEFSAEEPSENTADEHAESVPDAAS</sequence>
<dbReference type="InterPro" id="IPR001900">
    <property type="entry name" value="RNase_II/R"/>
</dbReference>
<dbReference type="InterPro" id="IPR050180">
    <property type="entry name" value="RNR_Ribonuclease"/>
</dbReference>
<feature type="domain" description="RNB" evidence="2">
    <location>
        <begin position="46"/>
        <end position="363"/>
    </location>
</feature>
<dbReference type="SMART" id="SM00955">
    <property type="entry name" value="RNB"/>
    <property type="match status" value="1"/>
</dbReference>
<dbReference type="InterPro" id="IPR012340">
    <property type="entry name" value="NA-bd_OB-fold"/>
</dbReference>
<name>A0A173LKT1_9ACTN</name>
<dbReference type="Pfam" id="PF18614">
    <property type="entry name" value="RNase_II_C_S1"/>
    <property type="match status" value="1"/>
</dbReference>
<evidence type="ECO:0000256" key="1">
    <source>
        <dbReference type="SAM" id="MobiDB-lite"/>
    </source>
</evidence>
<keyword evidence="4" id="KW-1185">Reference proteome</keyword>
<feature type="region of interest" description="Disordered" evidence="1">
    <location>
        <begin position="470"/>
        <end position="494"/>
    </location>
</feature>
<evidence type="ECO:0000259" key="2">
    <source>
        <dbReference type="SMART" id="SM00955"/>
    </source>
</evidence>
<dbReference type="EMBL" id="CP015961">
    <property type="protein sequence ID" value="ANI92081.1"/>
    <property type="molecule type" value="Genomic_DNA"/>
</dbReference>
<dbReference type="RefSeq" id="WP_075844885.1">
    <property type="nucleotide sequence ID" value="NZ_CP015961.1"/>
</dbReference>